<evidence type="ECO:0000313" key="1">
    <source>
        <dbReference type="EMBL" id="KAK4762203.1"/>
    </source>
</evidence>
<protein>
    <submittedName>
        <fullName evidence="1">Uncharacterized protein</fullName>
    </submittedName>
</protein>
<evidence type="ECO:0000313" key="2">
    <source>
        <dbReference type="Proteomes" id="UP001345219"/>
    </source>
</evidence>
<gene>
    <name evidence="1" type="ORF">SAY87_030087</name>
</gene>
<sequence length="111" mass="12551">MKLKGTIPNQYTCPSALKSCTSMGALEEGEQIQAHHAKTDFHWNPPTSILLAMPMDVIKRAIEECPHGRVGDKSCRLVSVSEWINDQVIRFNEGYEEAERSDSHCLCDCEW</sequence>
<proteinExistence type="predicted"/>
<dbReference type="AlphaFoldDB" id="A0AAN7KCX2"/>
<dbReference type="Proteomes" id="UP001345219">
    <property type="component" value="Chromosome 23"/>
</dbReference>
<comment type="caution">
    <text evidence="1">The sequence shown here is derived from an EMBL/GenBank/DDBJ whole genome shotgun (WGS) entry which is preliminary data.</text>
</comment>
<keyword evidence="2" id="KW-1185">Reference proteome</keyword>
<name>A0AAN7KCX2_9MYRT</name>
<accession>A0AAN7KCX2</accession>
<dbReference type="EMBL" id="JAXIOK010000009">
    <property type="protein sequence ID" value="KAK4762203.1"/>
    <property type="molecule type" value="Genomic_DNA"/>
</dbReference>
<reference evidence="1 2" key="1">
    <citation type="journal article" date="2023" name="Hortic Res">
        <title>Pangenome of water caltrop reveals structural variations and asymmetric subgenome divergence after allopolyploidization.</title>
        <authorList>
            <person name="Zhang X."/>
            <person name="Chen Y."/>
            <person name="Wang L."/>
            <person name="Yuan Y."/>
            <person name="Fang M."/>
            <person name="Shi L."/>
            <person name="Lu R."/>
            <person name="Comes H.P."/>
            <person name="Ma Y."/>
            <person name="Chen Y."/>
            <person name="Huang G."/>
            <person name="Zhou Y."/>
            <person name="Zheng Z."/>
            <person name="Qiu Y."/>
        </authorList>
    </citation>
    <scope>NUCLEOTIDE SEQUENCE [LARGE SCALE GENOMIC DNA]</scope>
    <source>
        <tissue evidence="1">Roots</tissue>
    </source>
</reference>
<organism evidence="1 2">
    <name type="scientific">Trapa incisa</name>
    <dbReference type="NCBI Taxonomy" id="236973"/>
    <lineage>
        <taxon>Eukaryota</taxon>
        <taxon>Viridiplantae</taxon>
        <taxon>Streptophyta</taxon>
        <taxon>Embryophyta</taxon>
        <taxon>Tracheophyta</taxon>
        <taxon>Spermatophyta</taxon>
        <taxon>Magnoliopsida</taxon>
        <taxon>eudicotyledons</taxon>
        <taxon>Gunneridae</taxon>
        <taxon>Pentapetalae</taxon>
        <taxon>rosids</taxon>
        <taxon>malvids</taxon>
        <taxon>Myrtales</taxon>
        <taxon>Lythraceae</taxon>
        <taxon>Trapa</taxon>
    </lineage>
</organism>